<dbReference type="InterPro" id="IPR013761">
    <property type="entry name" value="SAM/pointed_sf"/>
</dbReference>
<proteinExistence type="predicted"/>
<feature type="chain" id="PRO_5004975590" description="SAM domain-containing protein" evidence="2">
    <location>
        <begin position="21"/>
        <end position="227"/>
    </location>
</feature>
<feature type="signal peptide" evidence="2">
    <location>
        <begin position="1"/>
        <end position="20"/>
    </location>
</feature>
<keyword evidence="4" id="KW-1185">Reference proteome</keyword>
<evidence type="ECO:0000313" key="4">
    <source>
        <dbReference type="Proteomes" id="UP000023152"/>
    </source>
</evidence>
<reference evidence="3 4" key="1">
    <citation type="journal article" date="2013" name="Curr. Biol.">
        <title>The Genome of the Foraminiferan Reticulomyxa filosa.</title>
        <authorList>
            <person name="Glockner G."/>
            <person name="Hulsmann N."/>
            <person name="Schleicher M."/>
            <person name="Noegel A.A."/>
            <person name="Eichinger L."/>
            <person name="Gallinger C."/>
            <person name="Pawlowski J."/>
            <person name="Sierra R."/>
            <person name="Euteneuer U."/>
            <person name="Pillet L."/>
            <person name="Moustafa A."/>
            <person name="Platzer M."/>
            <person name="Groth M."/>
            <person name="Szafranski K."/>
            <person name="Schliwa M."/>
        </authorList>
    </citation>
    <scope>NUCLEOTIDE SEQUENCE [LARGE SCALE GENOMIC DNA]</scope>
</reference>
<feature type="non-terminal residue" evidence="3">
    <location>
        <position position="227"/>
    </location>
</feature>
<evidence type="ECO:0000313" key="3">
    <source>
        <dbReference type="EMBL" id="ETO16478.1"/>
    </source>
</evidence>
<evidence type="ECO:0000256" key="2">
    <source>
        <dbReference type="SAM" id="SignalP"/>
    </source>
</evidence>
<evidence type="ECO:0008006" key="5">
    <source>
        <dbReference type="Google" id="ProtNLM"/>
    </source>
</evidence>
<organism evidence="3 4">
    <name type="scientific">Reticulomyxa filosa</name>
    <dbReference type="NCBI Taxonomy" id="46433"/>
    <lineage>
        <taxon>Eukaryota</taxon>
        <taxon>Sar</taxon>
        <taxon>Rhizaria</taxon>
        <taxon>Retaria</taxon>
        <taxon>Foraminifera</taxon>
        <taxon>Monothalamids</taxon>
        <taxon>Reticulomyxidae</taxon>
        <taxon>Reticulomyxa</taxon>
    </lineage>
</organism>
<comment type="caution">
    <text evidence="3">The sequence shown here is derived from an EMBL/GenBank/DDBJ whole genome shotgun (WGS) entry which is preliminary data.</text>
</comment>
<name>X6MR60_RETFI</name>
<keyword evidence="2" id="KW-0732">Signal</keyword>
<dbReference type="AlphaFoldDB" id="X6MR60"/>
<sequence>MYPLAIVFKTFLALLLLVRGDDIVGYSSFGMRLKTKKHVKKKKKEPLFPLTNLFKRGITEQEEKQSKKKKTKQKQKKELWTKRDVRDWLTSLETISAKTIGLLYEERVDGEYLLEEVKHGFEKLEKVIPSKEKMELLLWICKNVDSRICDTEQKKSTRKVVVATSKGGVTASKSKSKTRPKTGGGLLPSPERTNKRPLERLQLKDKNERKEEVRSKVSNIGIGGAGA</sequence>
<dbReference type="Proteomes" id="UP000023152">
    <property type="component" value="Unassembled WGS sequence"/>
</dbReference>
<feature type="compositionally biased region" description="Basic and acidic residues" evidence="1">
    <location>
        <begin position="192"/>
        <end position="215"/>
    </location>
</feature>
<accession>X6MR60</accession>
<dbReference type="SUPFAM" id="SSF47769">
    <property type="entry name" value="SAM/Pointed domain"/>
    <property type="match status" value="1"/>
</dbReference>
<feature type="region of interest" description="Disordered" evidence="1">
    <location>
        <begin position="165"/>
        <end position="227"/>
    </location>
</feature>
<gene>
    <name evidence="3" type="ORF">RFI_20861</name>
</gene>
<evidence type="ECO:0000256" key="1">
    <source>
        <dbReference type="SAM" id="MobiDB-lite"/>
    </source>
</evidence>
<dbReference type="EMBL" id="ASPP01018214">
    <property type="protein sequence ID" value="ETO16478.1"/>
    <property type="molecule type" value="Genomic_DNA"/>
</dbReference>
<protein>
    <recommendedName>
        <fullName evidence="5">SAM domain-containing protein</fullName>
    </recommendedName>
</protein>